<dbReference type="AlphaFoldDB" id="A0A1G1VMA1"/>
<gene>
    <name evidence="1" type="ORF">A2785_02980</name>
</gene>
<dbReference type="GO" id="GO:0016746">
    <property type="term" value="F:acyltransferase activity"/>
    <property type="evidence" value="ECO:0007669"/>
    <property type="project" value="InterPro"/>
</dbReference>
<organism evidence="1 2">
    <name type="scientific">Candidatus Chisholmbacteria bacterium RIFCSPHIGHO2_01_FULL_49_18</name>
    <dbReference type="NCBI Taxonomy" id="1797590"/>
    <lineage>
        <taxon>Bacteria</taxon>
        <taxon>Candidatus Chisholmiibacteriota</taxon>
    </lineage>
</organism>
<dbReference type="SUPFAM" id="SSF53901">
    <property type="entry name" value="Thiolase-like"/>
    <property type="match status" value="1"/>
</dbReference>
<evidence type="ECO:0000313" key="2">
    <source>
        <dbReference type="Proteomes" id="UP000179069"/>
    </source>
</evidence>
<protein>
    <recommendedName>
        <fullName evidence="3">Beta-ketoacyl-[acyl-carrier-protein] synthase III C-terminal domain-containing protein</fullName>
    </recommendedName>
</protein>
<accession>A0A1G1VMA1</accession>
<dbReference type="Proteomes" id="UP000179069">
    <property type="component" value="Unassembled WGS sequence"/>
</dbReference>
<reference evidence="1 2" key="1">
    <citation type="journal article" date="2016" name="Nat. Commun.">
        <title>Thousands of microbial genomes shed light on interconnected biogeochemical processes in an aquifer system.</title>
        <authorList>
            <person name="Anantharaman K."/>
            <person name="Brown C.T."/>
            <person name="Hug L.A."/>
            <person name="Sharon I."/>
            <person name="Castelle C.J."/>
            <person name="Probst A.J."/>
            <person name="Thomas B.C."/>
            <person name="Singh A."/>
            <person name="Wilkins M.J."/>
            <person name="Karaoz U."/>
            <person name="Brodie E.L."/>
            <person name="Williams K.H."/>
            <person name="Hubbard S.S."/>
            <person name="Banfield J.F."/>
        </authorList>
    </citation>
    <scope>NUCLEOTIDE SEQUENCE [LARGE SCALE GENOMIC DNA]</scope>
</reference>
<dbReference type="InterPro" id="IPR016039">
    <property type="entry name" value="Thiolase-like"/>
</dbReference>
<dbReference type="EMBL" id="MHCI01000014">
    <property type="protein sequence ID" value="OGY16532.1"/>
    <property type="molecule type" value="Genomic_DNA"/>
</dbReference>
<evidence type="ECO:0000313" key="1">
    <source>
        <dbReference type="EMBL" id="OGY16532.1"/>
    </source>
</evidence>
<evidence type="ECO:0008006" key="3">
    <source>
        <dbReference type="Google" id="ProtNLM"/>
    </source>
</evidence>
<dbReference type="Gene3D" id="3.40.47.10">
    <property type="match status" value="2"/>
</dbReference>
<proteinExistence type="predicted"/>
<name>A0A1G1VMA1_9BACT</name>
<comment type="caution">
    <text evidence="1">The sequence shown here is derived from an EMBL/GenBank/DDBJ whole genome shotgun (WGS) entry which is preliminary data.</text>
</comment>
<sequence>MSHDLLQASIHEGEDGYSSELRMVGERAVEYQELHFHEPAVNHALGAAAVVGDWGIAMNPDEHLRAVDEHVRVMGREELGRSHVESGFSQTRWSKLMPYSELLPFQAEVSRRAILESCRAVGVDPSNLKRISVASTTPFSEDIANLVRASLGVSSEVPAEYVAAACNSSALAFDLHLQEAANYPDGPQAIVGLETMMSLREPLVDLTHPDAYNYARGVTDRTSLSFFSDRAAALVYDPKRLRVLARATHGEPDTRGALGGLMTIDFTGKEVEGYSGLLRRNGRGVVAHIPDPKPDQAVYMNDLGTTRLFLTLLRSLADKFKVQYGERMGEPFDPSRVEHVMAHHPSFQIHNHLREKLLGFSQSVMPWCREHVNAPACTFGMEMARVLPNLQVGDRILQVFFGAGATGQILLTEIV</sequence>